<keyword evidence="3" id="KW-1185">Reference proteome</keyword>
<feature type="domain" description="STAS" evidence="1">
    <location>
        <begin position="1"/>
        <end position="93"/>
    </location>
</feature>
<dbReference type="EMBL" id="VORO01000007">
    <property type="protein sequence ID" value="TXD89470.1"/>
    <property type="molecule type" value="Genomic_DNA"/>
</dbReference>
<dbReference type="AlphaFoldDB" id="A0A5C6ZK82"/>
<dbReference type="InterPro" id="IPR036513">
    <property type="entry name" value="STAS_dom_sf"/>
</dbReference>
<gene>
    <name evidence="2" type="ORF">ESY86_08805</name>
</gene>
<accession>A0A5C6ZK82</accession>
<evidence type="ECO:0000313" key="2">
    <source>
        <dbReference type="EMBL" id="TXD89470.1"/>
    </source>
</evidence>
<dbReference type="RefSeq" id="WP_147086223.1">
    <property type="nucleotide sequence ID" value="NZ_VORM01000006.1"/>
</dbReference>
<comment type="caution">
    <text evidence="2">The sequence shown here is derived from an EMBL/GenBank/DDBJ whole genome shotgun (WGS) entry which is preliminary data.</text>
</comment>
<evidence type="ECO:0000259" key="1">
    <source>
        <dbReference type="PROSITE" id="PS50801"/>
    </source>
</evidence>
<organism evidence="2 3">
    <name type="scientific">Subsaximicrobium wynnwilliamsii</name>
    <dbReference type="NCBI Taxonomy" id="291179"/>
    <lineage>
        <taxon>Bacteria</taxon>
        <taxon>Pseudomonadati</taxon>
        <taxon>Bacteroidota</taxon>
        <taxon>Flavobacteriia</taxon>
        <taxon>Flavobacteriales</taxon>
        <taxon>Flavobacteriaceae</taxon>
        <taxon>Subsaximicrobium</taxon>
    </lineage>
</organism>
<dbReference type="InterPro" id="IPR002645">
    <property type="entry name" value="STAS_dom"/>
</dbReference>
<proteinExistence type="predicted"/>
<dbReference type="Gene3D" id="3.30.750.24">
    <property type="entry name" value="STAS domain"/>
    <property type="match status" value="1"/>
</dbReference>
<name>A0A5C6ZK82_9FLAO</name>
<reference evidence="2 3" key="1">
    <citation type="submission" date="2019-08" db="EMBL/GenBank/DDBJ databases">
        <title>Genomes of Subsaximicrobium wynnwilliamsii strains.</title>
        <authorList>
            <person name="Bowman J.P."/>
        </authorList>
    </citation>
    <scope>NUCLEOTIDE SEQUENCE [LARGE SCALE GENOMIC DNA]</scope>
    <source>
        <strain evidence="2 3">2-80-2</strain>
    </source>
</reference>
<dbReference type="OrthoDB" id="1163458at2"/>
<sequence>MTLEIRNDNNYFKLKGILNKRNLAFFKAEIDAVFETFNTITLNIEDLVGIDRHGVKAISELQNQALANNKRLSVIGLGNNKVYSSFKAAEKVA</sequence>
<evidence type="ECO:0000313" key="3">
    <source>
        <dbReference type="Proteomes" id="UP000321578"/>
    </source>
</evidence>
<dbReference type="SUPFAM" id="SSF52091">
    <property type="entry name" value="SpoIIaa-like"/>
    <property type="match status" value="1"/>
</dbReference>
<dbReference type="Proteomes" id="UP000321578">
    <property type="component" value="Unassembled WGS sequence"/>
</dbReference>
<protein>
    <recommendedName>
        <fullName evidence="1">STAS domain-containing protein</fullName>
    </recommendedName>
</protein>
<dbReference type="PROSITE" id="PS50801">
    <property type="entry name" value="STAS"/>
    <property type="match status" value="1"/>
</dbReference>